<organism evidence="1">
    <name type="scientific">Arundo donax</name>
    <name type="common">Giant reed</name>
    <name type="synonym">Donax arundinaceus</name>
    <dbReference type="NCBI Taxonomy" id="35708"/>
    <lineage>
        <taxon>Eukaryota</taxon>
        <taxon>Viridiplantae</taxon>
        <taxon>Streptophyta</taxon>
        <taxon>Embryophyta</taxon>
        <taxon>Tracheophyta</taxon>
        <taxon>Spermatophyta</taxon>
        <taxon>Magnoliopsida</taxon>
        <taxon>Liliopsida</taxon>
        <taxon>Poales</taxon>
        <taxon>Poaceae</taxon>
        <taxon>PACMAD clade</taxon>
        <taxon>Arundinoideae</taxon>
        <taxon>Arundineae</taxon>
        <taxon>Arundo</taxon>
    </lineage>
</organism>
<proteinExistence type="predicted"/>
<reference evidence="1" key="1">
    <citation type="submission" date="2014-09" db="EMBL/GenBank/DDBJ databases">
        <authorList>
            <person name="Magalhaes I.L.F."/>
            <person name="Oliveira U."/>
            <person name="Santos F.R."/>
            <person name="Vidigal T.H.D.A."/>
            <person name="Brescovit A.D."/>
            <person name="Santos A.J."/>
        </authorList>
    </citation>
    <scope>NUCLEOTIDE SEQUENCE</scope>
    <source>
        <tissue evidence="1">Shoot tissue taken approximately 20 cm above the soil surface</tissue>
    </source>
</reference>
<evidence type="ECO:0000313" key="1">
    <source>
        <dbReference type="EMBL" id="JAD51233.1"/>
    </source>
</evidence>
<accession>A0A0A9AMZ3</accession>
<sequence>MARTHFTRLAVANRMAAGGSGSSGGRRQAGRAAAGRVCVCLRGCWRGTGWARQSP</sequence>
<name>A0A0A9AMZ3_ARUDO</name>
<dbReference type="AlphaFoldDB" id="A0A0A9AMZ3"/>
<protein>
    <submittedName>
        <fullName evidence="1">Uncharacterized protein</fullName>
    </submittedName>
</protein>
<reference evidence="1" key="2">
    <citation type="journal article" date="2015" name="Data Brief">
        <title>Shoot transcriptome of the giant reed, Arundo donax.</title>
        <authorList>
            <person name="Barrero R.A."/>
            <person name="Guerrero F.D."/>
            <person name="Moolhuijzen P."/>
            <person name="Goolsby J.A."/>
            <person name="Tidwell J."/>
            <person name="Bellgard S.E."/>
            <person name="Bellgard M.I."/>
        </authorList>
    </citation>
    <scope>NUCLEOTIDE SEQUENCE</scope>
    <source>
        <tissue evidence="1">Shoot tissue taken approximately 20 cm above the soil surface</tissue>
    </source>
</reference>
<dbReference type="EMBL" id="GBRH01246662">
    <property type="protein sequence ID" value="JAD51233.1"/>
    <property type="molecule type" value="Transcribed_RNA"/>
</dbReference>